<dbReference type="InterPro" id="IPR006151">
    <property type="entry name" value="Shikm_DH/Glu-tRNA_Rdtase"/>
</dbReference>
<feature type="domain" description="Glutamyl-tRNA reductase N-terminal" evidence="17">
    <location>
        <begin position="6"/>
        <end position="155"/>
    </location>
</feature>
<comment type="subunit">
    <text evidence="9">Homodimer.</text>
</comment>
<dbReference type="Gene3D" id="3.30.460.30">
    <property type="entry name" value="Glutamyl-tRNA reductase, N-terminal domain"/>
    <property type="match status" value="1"/>
</dbReference>
<protein>
    <recommendedName>
        <fullName evidence="8 9">Glutamyl-tRNA reductase</fullName>
        <shortName evidence="9">GluTR</shortName>
        <ecNumber evidence="3 9">1.2.1.70</ecNumber>
    </recommendedName>
</protein>
<feature type="binding site" evidence="9 11">
    <location>
        <begin position="49"/>
        <end position="52"/>
    </location>
    <ligand>
        <name>substrate</name>
    </ligand>
</feature>
<evidence type="ECO:0000313" key="18">
    <source>
        <dbReference type="EMBL" id="TCS81991.1"/>
    </source>
</evidence>
<dbReference type="RefSeq" id="WP_132546959.1">
    <property type="nucleotide sequence ID" value="NZ_SMAA01000001.1"/>
</dbReference>
<dbReference type="Pfam" id="PF05201">
    <property type="entry name" value="GlutR_N"/>
    <property type="match status" value="1"/>
</dbReference>
<dbReference type="CDD" id="cd05213">
    <property type="entry name" value="NAD_bind_Glutamyl_tRNA_reduct"/>
    <property type="match status" value="1"/>
</dbReference>
<sequence>MQLAVLGLNQKTAPVDIREKFSISQESVVDGLHHIDDYGAMLEAVILSTCNRSEIYAVLDDDDDGKEVLKQFLFDLTGNKDDIDRYLYYYHDCDCIEHLFQVAASLDSLVVGEGQILSQVKKAYAVARENSATSTVLNTLFHHAITTGKRVRTETHIAYNAVSVSYAAVKLAQTVFNGSLANSSALIYGAGETAELTAKNLLGKGIKKIYIANRHIEKARLLAEKFDGKAVPFDKAFTNAEGIDIVVTSTGAPHYVVKPWETQQFMARRQGRPLVFIDIAVPRDVDPDVANIKGVLLYNIDDLKAVVEDNIKRRGEEAKVAEKIIAEEVNELVERFRYLSFRPVMVLLTDKADRIRRREVKRAMNKLENVTPAQERVLENMSKMIVRKLLREPMTKLNSSAGTAQEEFYIEAMKKLFKLDMLKENKGEKQNHYRYAQQ</sequence>
<evidence type="ECO:0000256" key="2">
    <source>
        <dbReference type="ARBA" id="ARBA00005916"/>
    </source>
</evidence>
<dbReference type="UniPathway" id="UPA00251">
    <property type="reaction ID" value="UER00316"/>
</dbReference>
<comment type="domain">
    <text evidence="9">Possesses an unusual extended V-shaped dimeric structure with each monomer consisting of three distinct domains arranged along a curved 'spinal' alpha-helix. The N-terminal catalytic domain specifically recognizes the glutamate moiety of the substrate. The second domain is the NADPH-binding domain, and the third C-terminal domain is responsible for dimerization.</text>
</comment>
<dbReference type="PROSITE" id="PS00747">
    <property type="entry name" value="GLUTR"/>
    <property type="match status" value="1"/>
</dbReference>
<dbReference type="InterPro" id="IPR036343">
    <property type="entry name" value="GluRdtase_N_sf"/>
</dbReference>
<dbReference type="Pfam" id="PF01488">
    <property type="entry name" value="Shikimate_DH"/>
    <property type="match status" value="1"/>
</dbReference>
<feature type="site" description="Important for activity" evidence="9 13">
    <location>
        <position position="98"/>
    </location>
</feature>
<dbReference type="InterPro" id="IPR000343">
    <property type="entry name" value="4pyrrol_synth_GluRdtase"/>
</dbReference>
<evidence type="ECO:0000256" key="12">
    <source>
        <dbReference type="PIRSR" id="PIRSR000445-3"/>
    </source>
</evidence>
<dbReference type="InterPro" id="IPR018214">
    <property type="entry name" value="GluRdtase_CS"/>
</dbReference>
<gene>
    <name evidence="9" type="primary">hemA</name>
    <name evidence="18" type="ORF">EDC37_101163</name>
</gene>
<dbReference type="Gene3D" id="3.40.50.720">
    <property type="entry name" value="NAD(P)-binding Rossmann-like Domain"/>
    <property type="match status" value="1"/>
</dbReference>
<evidence type="ECO:0000256" key="8">
    <source>
        <dbReference type="ARBA" id="ARBA00068659"/>
    </source>
</evidence>
<dbReference type="InterPro" id="IPR015895">
    <property type="entry name" value="4pyrrol_synth_GluRdtase_N"/>
</dbReference>
<dbReference type="EMBL" id="SMAA01000001">
    <property type="protein sequence ID" value="TCS81991.1"/>
    <property type="molecule type" value="Genomic_DNA"/>
</dbReference>
<comment type="similarity">
    <text evidence="2 9 14">Belongs to the glutamyl-tRNA reductase family.</text>
</comment>
<dbReference type="AlphaFoldDB" id="A0A4R3KH43"/>
<dbReference type="NCBIfam" id="TIGR01035">
    <property type="entry name" value="hemA"/>
    <property type="match status" value="1"/>
</dbReference>
<reference evidence="18 19" key="1">
    <citation type="submission" date="2019-03" db="EMBL/GenBank/DDBJ databases">
        <title>Genomic Encyclopedia of Type Strains, Phase IV (KMG-IV): sequencing the most valuable type-strain genomes for metagenomic binning, comparative biology and taxonomic classification.</title>
        <authorList>
            <person name="Goeker M."/>
        </authorList>
    </citation>
    <scope>NUCLEOTIDE SEQUENCE [LARGE SCALE GENOMIC DNA]</scope>
    <source>
        <strain evidence="18 19">DSM 20467</strain>
    </source>
</reference>
<evidence type="ECO:0000256" key="11">
    <source>
        <dbReference type="PIRSR" id="PIRSR000445-2"/>
    </source>
</evidence>
<dbReference type="SUPFAM" id="SSF69742">
    <property type="entry name" value="Glutamyl tRNA-reductase catalytic, N-terminal domain"/>
    <property type="match status" value="1"/>
</dbReference>
<evidence type="ECO:0000256" key="1">
    <source>
        <dbReference type="ARBA" id="ARBA00005059"/>
    </source>
</evidence>
<dbReference type="PANTHER" id="PTHR43013">
    <property type="entry name" value="GLUTAMYL-TRNA REDUCTASE"/>
    <property type="match status" value="1"/>
</dbReference>
<evidence type="ECO:0000313" key="19">
    <source>
        <dbReference type="Proteomes" id="UP000295188"/>
    </source>
</evidence>
<evidence type="ECO:0000256" key="6">
    <source>
        <dbReference type="ARBA" id="ARBA00023244"/>
    </source>
</evidence>
<dbReference type="InterPro" id="IPR036453">
    <property type="entry name" value="GluRdtase_dimer_dom_sf"/>
</dbReference>
<comment type="catalytic activity">
    <reaction evidence="7 9 14">
        <text>(S)-4-amino-5-oxopentanoate + tRNA(Glu) + NADP(+) = L-glutamyl-tRNA(Glu) + NADPH + H(+)</text>
        <dbReference type="Rhea" id="RHEA:12344"/>
        <dbReference type="Rhea" id="RHEA-COMP:9663"/>
        <dbReference type="Rhea" id="RHEA-COMP:9680"/>
        <dbReference type="ChEBI" id="CHEBI:15378"/>
        <dbReference type="ChEBI" id="CHEBI:57501"/>
        <dbReference type="ChEBI" id="CHEBI:57783"/>
        <dbReference type="ChEBI" id="CHEBI:58349"/>
        <dbReference type="ChEBI" id="CHEBI:78442"/>
        <dbReference type="ChEBI" id="CHEBI:78520"/>
        <dbReference type="EC" id="1.2.1.70"/>
    </reaction>
</comment>
<comment type="function">
    <text evidence="9">Catalyzes the NADPH-dependent reduction of glutamyl-tRNA(Glu) to glutamate 1-semialdehyde (GSA).</text>
</comment>
<feature type="domain" description="Quinate/shikimate 5-dehydrogenase/glutamyl-tRNA reductase" evidence="16">
    <location>
        <begin position="170"/>
        <end position="306"/>
    </location>
</feature>
<evidence type="ECO:0000256" key="5">
    <source>
        <dbReference type="ARBA" id="ARBA00023002"/>
    </source>
</evidence>
<comment type="pathway">
    <text evidence="1 9 14">Porphyrin-containing compound metabolism; protoporphyrin-IX biosynthesis; 5-aminolevulinate from L-glutamyl-tRNA(Glu): step 1/2.</text>
</comment>
<evidence type="ECO:0000259" key="16">
    <source>
        <dbReference type="Pfam" id="PF01488"/>
    </source>
</evidence>
<dbReference type="InterPro" id="IPR015896">
    <property type="entry name" value="4pyrrol_synth_GluRdtase_dimer"/>
</dbReference>
<evidence type="ECO:0000256" key="7">
    <source>
        <dbReference type="ARBA" id="ARBA00047464"/>
    </source>
</evidence>
<keyword evidence="19" id="KW-1185">Reference proteome</keyword>
<organism evidence="18 19">
    <name type="scientific">Pectinatus cerevisiiphilus</name>
    <dbReference type="NCBI Taxonomy" id="86956"/>
    <lineage>
        <taxon>Bacteria</taxon>
        <taxon>Bacillati</taxon>
        <taxon>Bacillota</taxon>
        <taxon>Negativicutes</taxon>
        <taxon>Selenomonadales</taxon>
        <taxon>Selenomonadaceae</taxon>
        <taxon>Pectinatus</taxon>
    </lineage>
</organism>
<keyword evidence="5 9" id="KW-0560">Oxidoreductase</keyword>
<evidence type="ECO:0000256" key="13">
    <source>
        <dbReference type="PIRSR" id="PIRSR000445-4"/>
    </source>
</evidence>
<feature type="binding site" evidence="9 11">
    <location>
        <position position="108"/>
    </location>
    <ligand>
        <name>substrate</name>
    </ligand>
</feature>
<evidence type="ECO:0000256" key="4">
    <source>
        <dbReference type="ARBA" id="ARBA00022857"/>
    </source>
</evidence>
<dbReference type="PANTHER" id="PTHR43013:SF1">
    <property type="entry name" value="GLUTAMYL-TRNA REDUCTASE"/>
    <property type="match status" value="1"/>
</dbReference>
<dbReference type="GO" id="GO:0050661">
    <property type="term" value="F:NADP binding"/>
    <property type="evidence" value="ECO:0007669"/>
    <property type="project" value="InterPro"/>
</dbReference>
<dbReference type="SUPFAM" id="SSF69075">
    <property type="entry name" value="Glutamyl tRNA-reductase dimerization domain"/>
    <property type="match status" value="1"/>
</dbReference>
<name>A0A4R3KH43_9FIRM</name>
<keyword evidence="6 9" id="KW-0627">Porphyrin biosynthesis</keyword>
<comment type="miscellaneous">
    <text evidence="9">During catalysis, the active site Cys acts as a nucleophile attacking the alpha-carbonyl group of tRNA-bound glutamate with the formation of a thioester intermediate between enzyme and glutamate, and the concomitant release of tRNA(Glu). The thioester intermediate is finally reduced by direct hydride transfer from NADPH, to form the product GSA.</text>
</comment>
<feature type="binding site" evidence="9 12">
    <location>
        <begin position="189"/>
        <end position="194"/>
    </location>
    <ligand>
        <name>NADP(+)</name>
        <dbReference type="ChEBI" id="CHEBI:58349"/>
    </ligand>
</feature>
<dbReference type="GO" id="GO:0008883">
    <property type="term" value="F:glutamyl-tRNA reductase activity"/>
    <property type="evidence" value="ECO:0007669"/>
    <property type="project" value="UniProtKB-UniRule"/>
</dbReference>
<keyword evidence="4 9" id="KW-0521">NADP</keyword>
<evidence type="ECO:0000259" key="15">
    <source>
        <dbReference type="Pfam" id="PF00745"/>
    </source>
</evidence>
<feature type="domain" description="Tetrapyrrole biosynthesis glutamyl-tRNA reductase dimerisation" evidence="15">
    <location>
        <begin position="321"/>
        <end position="419"/>
    </location>
</feature>
<accession>A0A4R3KH43</accession>
<evidence type="ECO:0000256" key="9">
    <source>
        <dbReference type="HAMAP-Rule" id="MF_00087"/>
    </source>
</evidence>
<feature type="binding site" evidence="9 11">
    <location>
        <position position="119"/>
    </location>
    <ligand>
        <name>substrate</name>
    </ligand>
</feature>
<evidence type="ECO:0000256" key="3">
    <source>
        <dbReference type="ARBA" id="ARBA00012970"/>
    </source>
</evidence>
<feature type="active site" description="Nucleophile" evidence="9 10">
    <location>
        <position position="50"/>
    </location>
</feature>
<dbReference type="SUPFAM" id="SSF51735">
    <property type="entry name" value="NAD(P)-binding Rossmann-fold domains"/>
    <property type="match status" value="1"/>
</dbReference>
<comment type="caution">
    <text evidence="18">The sequence shown here is derived from an EMBL/GenBank/DDBJ whole genome shotgun (WGS) entry which is preliminary data.</text>
</comment>
<dbReference type="OrthoDB" id="110209at2"/>
<evidence type="ECO:0000256" key="14">
    <source>
        <dbReference type="RuleBase" id="RU000584"/>
    </source>
</evidence>
<dbReference type="PIRSF" id="PIRSF000445">
    <property type="entry name" value="4pyrrol_synth_GluRdtase"/>
    <property type="match status" value="1"/>
</dbReference>
<evidence type="ECO:0000259" key="17">
    <source>
        <dbReference type="Pfam" id="PF05201"/>
    </source>
</evidence>
<dbReference type="GO" id="GO:0019353">
    <property type="term" value="P:protoporphyrinogen IX biosynthetic process from glutamate"/>
    <property type="evidence" value="ECO:0007669"/>
    <property type="project" value="TreeGrafter"/>
</dbReference>
<feature type="binding site" evidence="9 11">
    <location>
        <begin position="113"/>
        <end position="115"/>
    </location>
    <ligand>
        <name>substrate</name>
    </ligand>
</feature>
<dbReference type="Proteomes" id="UP000295188">
    <property type="component" value="Unassembled WGS sequence"/>
</dbReference>
<dbReference type="Pfam" id="PF00745">
    <property type="entry name" value="GlutR_dimer"/>
    <property type="match status" value="1"/>
</dbReference>
<proteinExistence type="inferred from homology"/>
<dbReference type="EC" id="1.2.1.70" evidence="3 9"/>
<dbReference type="FunFam" id="3.30.460.30:FF:000001">
    <property type="entry name" value="Glutamyl-tRNA reductase"/>
    <property type="match status" value="1"/>
</dbReference>
<dbReference type="InterPro" id="IPR036291">
    <property type="entry name" value="NAD(P)-bd_dom_sf"/>
</dbReference>
<dbReference type="HAMAP" id="MF_00087">
    <property type="entry name" value="Glu_tRNA_reductase"/>
    <property type="match status" value="1"/>
</dbReference>
<dbReference type="FunFam" id="3.40.50.720:FF:000031">
    <property type="entry name" value="Glutamyl-tRNA reductase"/>
    <property type="match status" value="1"/>
</dbReference>
<evidence type="ECO:0000256" key="10">
    <source>
        <dbReference type="PIRSR" id="PIRSR000445-1"/>
    </source>
</evidence>